<dbReference type="GO" id="GO:0008622">
    <property type="term" value="C:epsilon DNA polymerase complex"/>
    <property type="evidence" value="ECO:0007669"/>
    <property type="project" value="UniProtKB-UniRule"/>
</dbReference>
<dbReference type="Gene3D" id="3.60.21.60">
    <property type="match status" value="1"/>
</dbReference>
<keyword evidence="4 6" id="KW-0238">DNA-binding</keyword>
<evidence type="ECO:0000256" key="5">
    <source>
        <dbReference type="ARBA" id="ARBA00023242"/>
    </source>
</evidence>
<dbReference type="InterPro" id="IPR007185">
    <property type="entry name" value="DNA_pol_a/d/e_bsu"/>
</dbReference>
<dbReference type="InterPro" id="IPR036700">
    <property type="entry name" value="BOBF_sf"/>
</dbReference>
<comment type="subcellular location">
    <subcellularLocation>
        <location evidence="1 6">Nucleus</location>
    </subcellularLocation>
</comment>
<dbReference type="Gene3D" id="1.10.8.60">
    <property type="match status" value="1"/>
</dbReference>
<keyword evidence="5 6" id="KW-0539">Nucleus</keyword>
<dbReference type="Proteomes" id="UP001430953">
    <property type="component" value="Unassembled WGS sequence"/>
</dbReference>
<accession>A0AAW2FUQ5</accession>
<proteinExistence type="inferred from homology"/>
<evidence type="ECO:0000313" key="10">
    <source>
        <dbReference type="Proteomes" id="UP001430953"/>
    </source>
</evidence>
<dbReference type="Pfam" id="PF04042">
    <property type="entry name" value="DNA_pol_E_B"/>
    <property type="match status" value="1"/>
</dbReference>
<reference evidence="9 10" key="1">
    <citation type="submission" date="2023-03" db="EMBL/GenBank/DDBJ databases">
        <title>High recombination rates correlate with genetic variation in Cardiocondyla obscurior ants.</title>
        <authorList>
            <person name="Errbii M."/>
        </authorList>
    </citation>
    <scope>NUCLEOTIDE SEQUENCE [LARGE SCALE GENOMIC DNA]</scope>
    <source>
        <strain evidence="9">Alpha-2009</strain>
        <tissue evidence="9">Whole body</tissue>
    </source>
</reference>
<evidence type="ECO:0000256" key="2">
    <source>
        <dbReference type="ARBA" id="ARBA00009560"/>
    </source>
</evidence>
<comment type="similarity">
    <text evidence="2 6">Belongs to the DNA polymerase epsilon subunit B family.</text>
</comment>
<evidence type="ECO:0000256" key="3">
    <source>
        <dbReference type="ARBA" id="ARBA00022705"/>
    </source>
</evidence>
<evidence type="ECO:0000259" key="8">
    <source>
        <dbReference type="Pfam" id="PF12213"/>
    </source>
</evidence>
<evidence type="ECO:0000256" key="1">
    <source>
        <dbReference type="ARBA" id="ARBA00004123"/>
    </source>
</evidence>
<dbReference type="AlphaFoldDB" id="A0AAW2FUQ5"/>
<dbReference type="Pfam" id="PF12213">
    <property type="entry name" value="Dpoe2NT"/>
    <property type="match status" value="1"/>
</dbReference>
<dbReference type="InterPro" id="IPR024639">
    <property type="entry name" value="DNA_pol_e_bsu_N"/>
</dbReference>
<dbReference type="PANTHER" id="PTHR12708">
    <property type="entry name" value="DNA POLYMERASE EPSILON SUBUNIT B"/>
    <property type="match status" value="1"/>
</dbReference>
<keyword evidence="10" id="KW-1185">Reference proteome</keyword>
<dbReference type="GO" id="GO:0003677">
    <property type="term" value="F:DNA binding"/>
    <property type="evidence" value="ECO:0007669"/>
    <property type="project" value="UniProtKB-UniRule"/>
</dbReference>
<evidence type="ECO:0000313" key="9">
    <source>
        <dbReference type="EMBL" id="KAL0118541.1"/>
    </source>
</evidence>
<protein>
    <recommendedName>
        <fullName evidence="6">DNA polymerase epsilon subunit</fullName>
    </recommendedName>
    <alternativeName>
        <fullName evidence="6">DNA polymerase II subunit 2</fullName>
    </alternativeName>
</protein>
<comment type="function">
    <text evidence="6">Participates in DNA repair and in chromosomal DNA replication.</text>
</comment>
<feature type="domain" description="DNA polymerase epsilon subunit B N-terminal" evidence="8">
    <location>
        <begin position="10"/>
        <end position="74"/>
    </location>
</feature>
<dbReference type="SUPFAM" id="SSF101756">
    <property type="entry name" value="Hypothetical protein YgiW"/>
    <property type="match status" value="1"/>
</dbReference>
<feature type="domain" description="DNA polymerase alpha/delta/epsilon subunit B" evidence="7">
    <location>
        <begin position="278"/>
        <end position="478"/>
    </location>
</feature>
<dbReference type="EMBL" id="JADYXP020000008">
    <property type="protein sequence ID" value="KAL0118541.1"/>
    <property type="molecule type" value="Genomic_DNA"/>
</dbReference>
<keyword evidence="3 6" id="KW-0235">DNA replication</keyword>
<dbReference type="GO" id="GO:0006261">
    <property type="term" value="P:DNA-templated DNA replication"/>
    <property type="evidence" value="ECO:0007669"/>
    <property type="project" value="InterPro"/>
</dbReference>
<dbReference type="PIRSF" id="PIRSF000799">
    <property type="entry name" value="DNA_pol_eps_2"/>
    <property type="match status" value="1"/>
</dbReference>
<gene>
    <name evidence="9" type="ORF">PUN28_009302</name>
</gene>
<dbReference type="GO" id="GO:0042276">
    <property type="term" value="P:error-prone translesion synthesis"/>
    <property type="evidence" value="ECO:0007669"/>
    <property type="project" value="TreeGrafter"/>
</dbReference>
<dbReference type="PANTHER" id="PTHR12708:SF0">
    <property type="entry name" value="DNA POLYMERASE EPSILON SUBUNIT 2"/>
    <property type="match status" value="1"/>
</dbReference>
<dbReference type="InterPro" id="IPR016266">
    <property type="entry name" value="POLE2"/>
</dbReference>
<evidence type="ECO:0000259" key="7">
    <source>
        <dbReference type="Pfam" id="PF04042"/>
    </source>
</evidence>
<organism evidence="9 10">
    <name type="scientific">Cardiocondyla obscurior</name>
    <dbReference type="NCBI Taxonomy" id="286306"/>
    <lineage>
        <taxon>Eukaryota</taxon>
        <taxon>Metazoa</taxon>
        <taxon>Ecdysozoa</taxon>
        <taxon>Arthropoda</taxon>
        <taxon>Hexapoda</taxon>
        <taxon>Insecta</taxon>
        <taxon>Pterygota</taxon>
        <taxon>Neoptera</taxon>
        <taxon>Endopterygota</taxon>
        <taxon>Hymenoptera</taxon>
        <taxon>Apocrita</taxon>
        <taxon>Aculeata</taxon>
        <taxon>Formicoidea</taxon>
        <taxon>Formicidae</taxon>
        <taxon>Myrmicinae</taxon>
        <taxon>Cardiocondyla</taxon>
    </lineage>
</organism>
<sequence length="521" mass="59920">MADSKCIQIIQTNFSMYGLVLSKELRVSLAKQLLKIAQDERESWLNRIIELILTQNLDDPHVKAEHIKIAIEECLEPCKLKDTETVFNVIDGYNMPKIKYDISKKKFIIDSKNSYPETEYKSLVFRHRFEMAWYKTLRHKQFLSSKFEKQQTDRTNLIPIEYLLSELRLGDVCVMGLITQLKEDQYYLEDTSGTVKIDLSNTDFQDTFVMEGCIVIANGVYKDDVLHVKSINLPPIESSESLRLDFGDTNTFGGPHNKSLKMSEKLQVHEESNQDGMIIFIAELWLDVPHVLQKFKTILNGYIDYPPIAFVLCGHFLSFPTNTTSAQALIMGFKKLTDIILEFINLKESSKFIFVPGPHDLGSPKILPKPPLPKCIIEEVTKVIPNAIFTTNPCRIQYCTKEIVVIREDMLTKMCRNTLRFPKEEHFFEHFAKAIISQSHLTPVPLQVVPIYWKYDHALQIFPTPDLIVIADNFETYTTNYSDCYVINPGLFSKNNFSFQAYVPAVHQVEDCQLAADNTVT</sequence>
<name>A0AAW2FUQ5_9HYME</name>
<evidence type="ECO:0000256" key="6">
    <source>
        <dbReference type="PIRNR" id="PIRNR000799"/>
    </source>
</evidence>
<comment type="caution">
    <text evidence="9">The sequence shown here is derived from an EMBL/GenBank/DDBJ whole genome shotgun (WGS) entry which is preliminary data.</text>
</comment>
<evidence type="ECO:0000256" key="4">
    <source>
        <dbReference type="ARBA" id="ARBA00023125"/>
    </source>
</evidence>